<comment type="caution">
    <text evidence="2">The sequence shown here is derived from an EMBL/GenBank/DDBJ whole genome shotgun (WGS) entry which is preliminary data.</text>
</comment>
<reference evidence="2" key="1">
    <citation type="submission" date="2021-02" db="EMBL/GenBank/DDBJ databases">
        <authorList>
            <person name="Nowell W R."/>
        </authorList>
    </citation>
    <scope>NUCLEOTIDE SEQUENCE</scope>
</reference>
<feature type="transmembrane region" description="Helical" evidence="1">
    <location>
        <begin position="12"/>
        <end position="32"/>
    </location>
</feature>
<dbReference type="AlphaFoldDB" id="A0A814JAB4"/>
<evidence type="ECO:0000313" key="2">
    <source>
        <dbReference type="EMBL" id="CAF1035532.1"/>
    </source>
</evidence>
<evidence type="ECO:0000313" key="3">
    <source>
        <dbReference type="Proteomes" id="UP000663870"/>
    </source>
</evidence>
<protein>
    <recommendedName>
        <fullName evidence="4">MULE transposase domain-containing protein</fullName>
    </recommendedName>
</protein>
<dbReference type="Proteomes" id="UP000663870">
    <property type="component" value="Unassembled WGS sequence"/>
</dbReference>
<evidence type="ECO:0000256" key="1">
    <source>
        <dbReference type="SAM" id="Phobius"/>
    </source>
</evidence>
<keyword evidence="1" id="KW-0812">Transmembrane</keyword>
<proteinExistence type="predicted"/>
<accession>A0A814JAB4</accession>
<sequence length="212" mass="24416">MVDFENAAINAFQSSFGTTTSLVGMSACFFHLQKSILRKLQDLGLKNNYENDSEFAYNVHKISVLAFLQPSDVAQAFDDLYPSLPPMLEPVMDYFEDTYIGRRRPNGRATPRFSIDLWNMLYRTTNDLMRTNNQAEAWHRRLNSVIQFKLDADDKSFRNKKYLDYSQHLKNLLLSPHPTLLTQLEGLAKNLQLNLTLLNLISVMIVVIIIHA</sequence>
<keyword evidence="3" id="KW-1185">Reference proteome</keyword>
<evidence type="ECO:0008006" key="4">
    <source>
        <dbReference type="Google" id="ProtNLM"/>
    </source>
</evidence>
<name>A0A814JAB4_9BILA</name>
<feature type="transmembrane region" description="Helical" evidence="1">
    <location>
        <begin position="193"/>
        <end position="211"/>
    </location>
</feature>
<organism evidence="2 3">
    <name type="scientific">Rotaria sordida</name>
    <dbReference type="NCBI Taxonomy" id="392033"/>
    <lineage>
        <taxon>Eukaryota</taxon>
        <taxon>Metazoa</taxon>
        <taxon>Spiralia</taxon>
        <taxon>Gnathifera</taxon>
        <taxon>Rotifera</taxon>
        <taxon>Eurotatoria</taxon>
        <taxon>Bdelloidea</taxon>
        <taxon>Philodinida</taxon>
        <taxon>Philodinidae</taxon>
        <taxon>Rotaria</taxon>
    </lineage>
</organism>
<keyword evidence="1" id="KW-0472">Membrane</keyword>
<keyword evidence="1" id="KW-1133">Transmembrane helix</keyword>
<dbReference type="EMBL" id="CAJNOL010000375">
    <property type="protein sequence ID" value="CAF1035532.1"/>
    <property type="molecule type" value="Genomic_DNA"/>
</dbReference>
<gene>
    <name evidence="2" type="ORF">JXQ802_LOCUS15872</name>
</gene>